<proteinExistence type="predicted"/>
<feature type="transmembrane region" description="Helical" evidence="2">
    <location>
        <begin position="125"/>
        <end position="144"/>
    </location>
</feature>
<accession>A0A9P5B750</accession>
<dbReference type="EMBL" id="LUFC02000534">
    <property type="protein sequence ID" value="KAF4496449.1"/>
    <property type="molecule type" value="Genomic_DNA"/>
</dbReference>
<dbReference type="PANTHER" id="PTHR37013:SF3">
    <property type="entry name" value="INTEGRAL MEMBRANE PROTEIN (AFU_ORTHOLOGUE AFUA_1G05950)"/>
    <property type="match status" value="1"/>
</dbReference>
<dbReference type="PANTHER" id="PTHR37013">
    <property type="entry name" value="INTEGRAL MEMBRANE PROTEIN (AFU_ORTHOLOGUE AFUA_1G05950)-RELATED"/>
    <property type="match status" value="1"/>
</dbReference>
<name>A0A9P5B750_9HYPO</name>
<keyword evidence="2" id="KW-1133">Transmembrane helix</keyword>
<protein>
    <recommendedName>
        <fullName evidence="3">DUF7703 domain-containing protein</fullName>
    </recommendedName>
</protein>
<dbReference type="InterPro" id="IPR056120">
    <property type="entry name" value="DUF7703"/>
</dbReference>
<dbReference type="Proteomes" id="UP000737391">
    <property type="component" value="Unassembled WGS sequence"/>
</dbReference>
<reference evidence="4" key="1">
    <citation type="submission" date="2020-01" db="EMBL/GenBank/DDBJ databases">
        <title>Identification and distribution of gene clusters putatively required for synthesis of sphingolipid metabolism inhibitors in phylogenetically diverse species of the filamentous fungus Fusarium.</title>
        <authorList>
            <person name="Kim H.-S."/>
            <person name="Busman M."/>
            <person name="Brown D.W."/>
            <person name="Divon H."/>
            <person name="Uhlig S."/>
            <person name="Proctor R.H."/>
        </authorList>
    </citation>
    <scope>NUCLEOTIDE SEQUENCE</scope>
    <source>
        <strain evidence="4">NRRL 31653</strain>
    </source>
</reference>
<gene>
    <name evidence="4" type="ORF">FAGAP_7393</name>
</gene>
<feature type="transmembrane region" description="Helical" evidence="2">
    <location>
        <begin position="200"/>
        <end position="221"/>
    </location>
</feature>
<comment type="caution">
    <text evidence="4">The sequence shown here is derived from an EMBL/GenBank/DDBJ whole genome shotgun (WGS) entry which is preliminary data.</text>
</comment>
<feature type="transmembrane region" description="Helical" evidence="2">
    <location>
        <begin position="23"/>
        <end position="45"/>
    </location>
</feature>
<feature type="transmembrane region" description="Helical" evidence="2">
    <location>
        <begin position="57"/>
        <end position="75"/>
    </location>
</feature>
<feature type="region of interest" description="Disordered" evidence="1">
    <location>
        <begin position="274"/>
        <end position="340"/>
    </location>
</feature>
<keyword evidence="5" id="KW-1185">Reference proteome</keyword>
<feature type="transmembrane region" description="Helical" evidence="2">
    <location>
        <begin position="164"/>
        <end position="180"/>
    </location>
</feature>
<evidence type="ECO:0000259" key="3">
    <source>
        <dbReference type="Pfam" id="PF24802"/>
    </source>
</evidence>
<keyword evidence="2" id="KW-0472">Membrane</keyword>
<keyword evidence="2" id="KW-0812">Transmembrane</keyword>
<dbReference type="OrthoDB" id="405906at2759"/>
<feature type="compositionally biased region" description="Basic and acidic residues" evidence="1">
    <location>
        <begin position="321"/>
        <end position="340"/>
    </location>
</feature>
<organism evidence="4 5">
    <name type="scientific">Fusarium agapanthi</name>
    <dbReference type="NCBI Taxonomy" id="1803897"/>
    <lineage>
        <taxon>Eukaryota</taxon>
        <taxon>Fungi</taxon>
        <taxon>Dikarya</taxon>
        <taxon>Ascomycota</taxon>
        <taxon>Pezizomycotina</taxon>
        <taxon>Sordariomycetes</taxon>
        <taxon>Hypocreomycetidae</taxon>
        <taxon>Hypocreales</taxon>
        <taxon>Nectriaceae</taxon>
        <taxon>Fusarium</taxon>
        <taxon>Fusarium fujikuroi species complex</taxon>
    </lineage>
</organism>
<evidence type="ECO:0000313" key="5">
    <source>
        <dbReference type="Proteomes" id="UP000737391"/>
    </source>
</evidence>
<evidence type="ECO:0000313" key="4">
    <source>
        <dbReference type="EMBL" id="KAF4496449.1"/>
    </source>
</evidence>
<evidence type="ECO:0000256" key="1">
    <source>
        <dbReference type="SAM" id="MobiDB-lite"/>
    </source>
</evidence>
<feature type="domain" description="DUF7703" evidence="3">
    <location>
        <begin position="22"/>
        <end position="253"/>
    </location>
</feature>
<dbReference type="Pfam" id="PF24802">
    <property type="entry name" value="DUF7703"/>
    <property type="match status" value="1"/>
</dbReference>
<feature type="compositionally biased region" description="Polar residues" evidence="1">
    <location>
        <begin position="301"/>
        <end position="315"/>
    </location>
</feature>
<evidence type="ECO:0000256" key="2">
    <source>
        <dbReference type="SAM" id="Phobius"/>
    </source>
</evidence>
<dbReference type="AlphaFoldDB" id="A0A9P5B750"/>
<sequence>MSLSRRTDAASKFTSEGRYTPEAVIVITCATISLYNGIELLLLILTSSRRHNDLFSWSLAVASIGVLPYANGWLVRYFDVIGDVANMLINDIGRILLTTGQSLVLYSRLNLLVKSITILNVTKWVITLNAIIWHSTVTVLLFAIGTQQKLDRNGASINVQEVQLAFFCAQDFLLSGLYIWKTMEIIRRRKAENQTLRIIWHLFAINVGIVLVDVTLLAVIFTNNFLWQQGVKAMAYSVKLKVEFVILGKVSDYVHKGGELISAEHPVFGFVEMESEPPSRKQSTQPSAAPEATHLERLRKQSNISAAESSRNQEFMSDEIATDRSEGVKRRTLDKGKINF</sequence>